<keyword evidence="5" id="KW-0326">Glycosidase</keyword>
<comment type="similarity">
    <text evidence="2">Belongs to the glycosyl hydrolase 20 family.</text>
</comment>
<feature type="domain" description="Beta-hexosaminidase bacterial type N-terminal" evidence="8">
    <location>
        <begin position="23"/>
        <end position="156"/>
    </location>
</feature>
<evidence type="ECO:0000313" key="10">
    <source>
        <dbReference type="Proteomes" id="UP001302222"/>
    </source>
</evidence>
<dbReference type="CDD" id="cd06563">
    <property type="entry name" value="GH20_chitobiase-like"/>
    <property type="match status" value="1"/>
</dbReference>
<organism evidence="9 10">
    <name type="scientific">Arcicella lustrica</name>
    <dbReference type="NCBI Taxonomy" id="2984196"/>
    <lineage>
        <taxon>Bacteria</taxon>
        <taxon>Pseudomonadati</taxon>
        <taxon>Bacteroidota</taxon>
        <taxon>Cytophagia</taxon>
        <taxon>Cytophagales</taxon>
        <taxon>Flectobacillaceae</taxon>
        <taxon>Arcicella</taxon>
    </lineage>
</organism>
<keyword evidence="6" id="KW-0732">Signal</keyword>
<feature type="chain" id="PRO_5045175909" description="beta-N-acetylhexosaminidase" evidence="6">
    <location>
        <begin position="22"/>
        <end position="747"/>
    </location>
</feature>
<name>A0ABU5SNI0_9BACT</name>
<dbReference type="EC" id="3.2.1.52" evidence="3"/>
<dbReference type="Pfam" id="PF02838">
    <property type="entry name" value="Glyco_hydro_20b"/>
    <property type="match status" value="1"/>
</dbReference>
<dbReference type="Proteomes" id="UP001302222">
    <property type="component" value="Unassembled WGS sequence"/>
</dbReference>
<evidence type="ECO:0000256" key="3">
    <source>
        <dbReference type="ARBA" id="ARBA00012663"/>
    </source>
</evidence>
<evidence type="ECO:0000259" key="7">
    <source>
        <dbReference type="Pfam" id="PF00728"/>
    </source>
</evidence>
<dbReference type="PRINTS" id="PR00738">
    <property type="entry name" value="GLHYDRLASE20"/>
</dbReference>
<dbReference type="PANTHER" id="PTHR22600:SF57">
    <property type="entry name" value="BETA-N-ACETYLHEXOSAMINIDASE"/>
    <property type="match status" value="1"/>
</dbReference>
<dbReference type="InterPro" id="IPR025705">
    <property type="entry name" value="Beta_hexosaminidase_sua/sub"/>
</dbReference>
<dbReference type="InterPro" id="IPR015882">
    <property type="entry name" value="HEX_bac_N"/>
</dbReference>
<dbReference type="Gene3D" id="3.30.379.10">
    <property type="entry name" value="Chitobiase/beta-hexosaminidase domain 2-like"/>
    <property type="match status" value="1"/>
</dbReference>
<dbReference type="Gene3D" id="3.20.20.80">
    <property type="entry name" value="Glycosidases"/>
    <property type="match status" value="1"/>
</dbReference>
<dbReference type="EMBL" id="JAYGIM010000016">
    <property type="protein sequence ID" value="MEA5428812.1"/>
    <property type="molecule type" value="Genomic_DNA"/>
</dbReference>
<evidence type="ECO:0000256" key="4">
    <source>
        <dbReference type="ARBA" id="ARBA00022801"/>
    </source>
</evidence>
<evidence type="ECO:0000256" key="5">
    <source>
        <dbReference type="ARBA" id="ARBA00023295"/>
    </source>
</evidence>
<keyword evidence="10" id="KW-1185">Reference proteome</keyword>
<feature type="signal peptide" evidence="6">
    <location>
        <begin position="1"/>
        <end position="21"/>
    </location>
</feature>
<dbReference type="SUPFAM" id="SSF55545">
    <property type="entry name" value="beta-N-acetylhexosaminidase-like domain"/>
    <property type="match status" value="1"/>
</dbReference>
<dbReference type="InterPro" id="IPR026876">
    <property type="entry name" value="Fn3_assoc_repeat"/>
</dbReference>
<dbReference type="InterPro" id="IPR015883">
    <property type="entry name" value="Glyco_hydro_20_cat"/>
</dbReference>
<reference evidence="9 10" key="1">
    <citation type="submission" date="2023-12" db="EMBL/GenBank/DDBJ databases">
        <title>Novel species of the genus Arcicella isolated from rivers.</title>
        <authorList>
            <person name="Lu H."/>
        </authorList>
    </citation>
    <scope>NUCLEOTIDE SEQUENCE [LARGE SCALE GENOMIC DNA]</scope>
    <source>
        <strain evidence="9 10">DC25W</strain>
    </source>
</reference>
<dbReference type="Pfam" id="PF13287">
    <property type="entry name" value="Fn3_assoc"/>
    <property type="match status" value="1"/>
</dbReference>
<dbReference type="RefSeq" id="WP_323688944.1">
    <property type="nucleotide sequence ID" value="NZ_JAYGIM010000016.1"/>
</dbReference>
<evidence type="ECO:0000256" key="6">
    <source>
        <dbReference type="SAM" id="SignalP"/>
    </source>
</evidence>
<proteinExistence type="inferred from homology"/>
<evidence type="ECO:0000256" key="1">
    <source>
        <dbReference type="ARBA" id="ARBA00001231"/>
    </source>
</evidence>
<dbReference type="PANTHER" id="PTHR22600">
    <property type="entry name" value="BETA-HEXOSAMINIDASE"/>
    <property type="match status" value="1"/>
</dbReference>
<keyword evidence="4" id="KW-0378">Hydrolase</keyword>
<dbReference type="Pfam" id="PF00728">
    <property type="entry name" value="Glyco_hydro_20"/>
    <property type="match status" value="1"/>
</dbReference>
<evidence type="ECO:0000313" key="9">
    <source>
        <dbReference type="EMBL" id="MEA5428812.1"/>
    </source>
</evidence>
<sequence>MNRIILLLLCLCSLSKVFAQAQVNIIPLPKHLSLEQGFFRINKETKIINLTNNAETKNALKPLQEKLQKSAGINLSFQTKISKANCIVIELDKNLTNPEAYLLKISPSKVSIKAANPSGVFYAVQSILQLMPPEIEKSTFSSKIDCKLQALTIEDAPRFPYRGIMLDVSRHFMPVDFIKKYLDELAALKLNRFHWHLTDGQAFRFESKKYPLLHTAKSPQWPTNEGFYSQAEMRDIVKYAAERFITIIPEIDVPAHSNAALVAYPQYACLDSTGKQLLFQGELCPKDESIAFVNDILDEVMEIFPSKYIHIGGDEASKTAWHKCPNCQKRIQEKGLKSIDELQSDFIKSIEQHVNQKGRQIIGWDEILDGGLAPNATVMAWRSIESGGTAAKLKHQAIISPTSHCYLDYYQSEDPNEPLAFSGFINLPKIYSFEPIPEGLTKEEEKYILGGQANLWTEQVPVGSHVEYMTFPRAVALAEVDWSTKESRNYDHFLNRLSSYLNRMDYRQVNYAKHFYEIKTSMSTTADNAIQLAFNCDNGNAPIYYTLDGTSPTLASAQYKSPIAIRESSTVKASTVMKGKLVDEITRRITYNKATGKVINLDTPADQRYNRGGAKALTNGMFGGESRFGDEEWLGWNGLDFGGTLDFGKEISIQKATFRFFHKPSSWIWIPSEVEILGSKDGVNFTKITSQKVSVPQQEGVVTLPVTFNQQSLRFIKIIAHSFGTIPANTTGAGDKPWLFVDEIVVE</sequence>
<comment type="catalytic activity">
    <reaction evidence="1">
        <text>Hydrolysis of terminal non-reducing N-acetyl-D-hexosamine residues in N-acetyl-beta-D-hexosaminides.</text>
        <dbReference type="EC" id="3.2.1.52"/>
    </reaction>
</comment>
<comment type="caution">
    <text evidence="9">The sequence shown here is derived from an EMBL/GenBank/DDBJ whole genome shotgun (WGS) entry which is preliminary data.</text>
</comment>
<protein>
    <recommendedName>
        <fullName evidence="3">beta-N-acetylhexosaminidase</fullName>
        <ecNumber evidence="3">3.2.1.52</ecNumber>
    </recommendedName>
</protein>
<dbReference type="Gene3D" id="2.60.120.260">
    <property type="entry name" value="Galactose-binding domain-like"/>
    <property type="match status" value="1"/>
</dbReference>
<dbReference type="InterPro" id="IPR029018">
    <property type="entry name" value="Hex-like_dom2"/>
</dbReference>
<accession>A0ABU5SNI0</accession>
<dbReference type="SUPFAM" id="SSF51445">
    <property type="entry name" value="(Trans)glycosidases"/>
    <property type="match status" value="1"/>
</dbReference>
<dbReference type="InterPro" id="IPR017853">
    <property type="entry name" value="GH"/>
</dbReference>
<evidence type="ECO:0000256" key="2">
    <source>
        <dbReference type="ARBA" id="ARBA00006285"/>
    </source>
</evidence>
<gene>
    <name evidence="9" type="ORF">VB798_19640</name>
</gene>
<evidence type="ECO:0000259" key="8">
    <source>
        <dbReference type="Pfam" id="PF02838"/>
    </source>
</evidence>
<feature type="domain" description="Glycoside hydrolase family 20 catalytic" evidence="7">
    <location>
        <begin position="159"/>
        <end position="484"/>
    </location>
</feature>